<dbReference type="Pfam" id="PF08969">
    <property type="entry name" value="USP8_dimer"/>
    <property type="match status" value="1"/>
</dbReference>
<dbReference type="Gene3D" id="1.20.58.80">
    <property type="entry name" value="Phosphotransferase system, lactose/cellobiose-type IIA subunit"/>
    <property type="match status" value="1"/>
</dbReference>
<dbReference type="GO" id="GO:0006508">
    <property type="term" value="P:proteolysis"/>
    <property type="evidence" value="ECO:0007669"/>
    <property type="project" value="UniProtKB-KW"/>
</dbReference>
<proteinExistence type="inferred from homology"/>
<dbReference type="GO" id="GO:0016020">
    <property type="term" value="C:membrane"/>
    <property type="evidence" value="ECO:0007669"/>
    <property type="project" value="TreeGrafter"/>
</dbReference>
<dbReference type="GO" id="GO:0140492">
    <property type="term" value="F:metal-dependent deubiquitinase activity"/>
    <property type="evidence" value="ECO:0007669"/>
    <property type="project" value="InterPro"/>
</dbReference>
<comment type="caution">
    <text evidence="11">The sequence shown here is derived from an EMBL/GenBank/DDBJ whole genome shotgun (WGS) entry which is preliminary data.</text>
</comment>
<evidence type="ECO:0000256" key="9">
    <source>
        <dbReference type="SAM" id="MobiDB-lite"/>
    </source>
</evidence>
<comment type="similarity">
    <text evidence="2">Belongs to the peptidase M67C family.</text>
</comment>
<dbReference type="PROSITE" id="PS50249">
    <property type="entry name" value="MPN"/>
    <property type="match status" value="1"/>
</dbReference>
<evidence type="ECO:0000256" key="8">
    <source>
        <dbReference type="ARBA" id="ARBA00023049"/>
    </source>
</evidence>
<dbReference type="GO" id="GO:0005768">
    <property type="term" value="C:endosome"/>
    <property type="evidence" value="ECO:0007669"/>
    <property type="project" value="TreeGrafter"/>
</dbReference>
<feature type="domain" description="MPN" evidence="10">
    <location>
        <begin position="340"/>
        <end position="470"/>
    </location>
</feature>
<evidence type="ECO:0000256" key="2">
    <source>
        <dbReference type="ARBA" id="ARBA00010981"/>
    </source>
</evidence>
<evidence type="ECO:0000256" key="6">
    <source>
        <dbReference type="ARBA" id="ARBA00022801"/>
    </source>
</evidence>
<dbReference type="GO" id="GO:0070536">
    <property type="term" value="P:protein K63-linked deubiquitination"/>
    <property type="evidence" value="ECO:0007669"/>
    <property type="project" value="InterPro"/>
</dbReference>
<dbReference type="SUPFAM" id="SSF140856">
    <property type="entry name" value="USP8 N-terminal domain-like"/>
    <property type="match status" value="1"/>
</dbReference>
<protein>
    <recommendedName>
        <fullName evidence="10">MPN domain-containing protein</fullName>
    </recommendedName>
</protein>
<dbReference type="GO" id="GO:0061578">
    <property type="term" value="F:K63-linked deubiquitinase activity"/>
    <property type="evidence" value="ECO:0007669"/>
    <property type="project" value="InterPro"/>
</dbReference>
<dbReference type="SUPFAM" id="SSF102712">
    <property type="entry name" value="JAB1/MPN domain"/>
    <property type="match status" value="1"/>
</dbReference>
<dbReference type="InterPro" id="IPR000555">
    <property type="entry name" value="JAMM/MPN+_dom"/>
</dbReference>
<evidence type="ECO:0000313" key="12">
    <source>
        <dbReference type="Proteomes" id="UP000708148"/>
    </source>
</evidence>
<evidence type="ECO:0000256" key="3">
    <source>
        <dbReference type="ARBA" id="ARBA00022670"/>
    </source>
</evidence>
<keyword evidence="6" id="KW-0378">Hydrolase</keyword>
<evidence type="ECO:0000256" key="7">
    <source>
        <dbReference type="ARBA" id="ARBA00022833"/>
    </source>
</evidence>
<keyword evidence="5" id="KW-0833">Ubl conjugation pathway</keyword>
<reference evidence="11" key="1">
    <citation type="submission" date="2020-12" db="EMBL/GenBank/DDBJ databases">
        <authorList>
            <person name="Iha C."/>
        </authorList>
    </citation>
    <scope>NUCLEOTIDE SEQUENCE</scope>
</reference>
<dbReference type="GO" id="GO:0046872">
    <property type="term" value="F:metal ion binding"/>
    <property type="evidence" value="ECO:0007669"/>
    <property type="project" value="UniProtKB-KW"/>
</dbReference>
<dbReference type="PANTHER" id="PTHR12947:SF13">
    <property type="entry name" value="FI19924P1"/>
    <property type="match status" value="1"/>
</dbReference>
<comment type="cofactor">
    <cofactor evidence="1">
        <name>Zn(2+)</name>
        <dbReference type="ChEBI" id="CHEBI:29105"/>
    </cofactor>
</comment>
<feature type="region of interest" description="Disordered" evidence="9">
    <location>
        <begin position="152"/>
        <end position="184"/>
    </location>
</feature>
<keyword evidence="12" id="KW-1185">Reference proteome</keyword>
<evidence type="ECO:0000256" key="4">
    <source>
        <dbReference type="ARBA" id="ARBA00022723"/>
    </source>
</evidence>
<evidence type="ECO:0000256" key="5">
    <source>
        <dbReference type="ARBA" id="ARBA00022786"/>
    </source>
</evidence>
<keyword evidence="8" id="KW-0482">Metalloprotease</keyword>
<gene>
    <name evidence="11" type="ORF">OSTQU699_LOCUS4702</name>
</gene>
<dbReference type="PANTHER" id="PTHR12947">
    <property type="entry name" value="AMSH-LIKE PROTEASE"/>
    <property type="match status" value="1"/>
</dbReference>
<dbReference type="AlphaFoldDB" id="A0A8S1J0K9"/>
<evidence type="ECO:0000313" key="11">
    <source>
        <dbReference type="EMBL" id="CAD7699343.1"/>
    </source>
</evidence>
<dbReference type="InterPro" id="IPR015063">
    <property type="entry name" value="USP8_dimer"/>
</dbReference>
<keyword evidence="3" id="KW-0645">Protease</keyword>
<dbReference type="Gene3D" id="3.40.140.10">
    <property type="entry name" value="Cytidine Deaminase, domain 2"/>
    <property type="match status" value="1"/>
</dbReference>
<keyword evidence="7" id="KW-0862">Zinc</keyword>
<dbReference type="InterPro" id="IPR044098">
    <property type="entry name" value="STAMBP/STALP-like_MPN"/>
</dbReference>
<dbReference type="OrthoDB" id="3640at2759"/>
<name>A0A8S1J0K9_9CHLO</name>
<dbReference type="Proteomes" id="UP000708148">
    <property type="component" value="Unassembled WGS sequence"/>
</dbReference>
<accession>A0A8S1J0K9</accession>
<dbReference type="SMART" id="SM00232">
    <property type="entry name" value="JAB_MPN"/>
    <property type="match status" value="1"/>
</dbReference>
<dbReference type="CDD" id="cd08066">
    <property type="entry name" value="MPN_AMSH_like"/>
    <property type="match status" value="1"/>
</dbReference>
<feature type="compositionally biased region" description="Low complexity" evidence="9">
    <location>
        <begin position="161"/>
        <end position="170"/>
    </location>
</feature>
<evidence type="ECO:0000259" key="10">
    <source>
        <dbReference type="PROSITE" id="PS50249"/>
    </source>
</evidence>
<keyword evidence="4" id="KW-0479">Metal-binding</keyword>
<dbReference type="Pfam" id="PF01398">
    <property type="entry name" value="JAB"/>
    <property type="match status" value="1"/>
</dbReference>
<organism evidence="11 12">
    <name type="scientific">Ostreobium quekettii</name>
    <dbReference type="NCBI Taxonomy" id="121088"/>
    <lineage>
        <taxon>Eukaryota</taxon>
        <taxon>Viridiplantae</taxon>
        <taxon>Chlorophyta</taxon>
        <taxon>core chlorophytes</taxon>
        <taxon>Ulvophyceae</taxon>
        <taxon>TCBD clade</taxon>
        <taxon>Bryopsidales</taxon>
        <taxon>Ostreobineae</taxon>
        <taxon>Ostreobiaceae</taxon>
        <taxon>Ostreobium</taxon>
    </lineage>
</organism>
<dbReference type="EMBL" id="CAJHUC010000999">
    <property type="protein sequence ID" value="CAD7699343.1"/>
    <property type="molecule type" value="Genomic_DNA"/>
</dbReference>
<sequence length="516" mass="56378">MGSVEGPAHPRPRNLAQALSESTRTVPPSKCVAIQRYVHLARTLVNQASKYEHVGNQEQQYVMLLRFASLIVETIPQHPDFHGKDKMYARMKQQLANYYLPKLESLKVALSQQQITDQRPQPAHPYPEGVHQIGLSNLPGLNWGVGGTTPAFPAAPGLPSQGQMAAIPGQPGAGGMAPPPEITINSTHAARSTTMNRHDLMGNSYNRGSALAGAAAVGTAVVSPLIGVQYPAVDVPSAPIDVPSAPMLPSNDGPVPSAPVLDGLVEQHSLMDSAPMHYPVGIPASNAVAPRPHLELQLGPQQMQVQTLPAPVSAEFMHPRTDFLSQNLSPTGRHDGHREVHISQEMLEVFLQFAATNTQLRIETCALLAGELIAEQGLLRITKLIFPKQKGHTDRVEMMNEEEIVDEVLGEDLIMMGWIHTHPQFDCFLSSIDVHTTMSYQIMLPEAVAIVMAPKDQRRKCGIFRLTTPGGMDVIKTCNLRGFHTHQAPSTGQEIYEVCQHVYLNPRLRVSCKDLR</sequence>
<dbReference type="InterPro" id="IPR037518">
    <property type="entry name" value="MPN"/>
</dbReference>
<evidence type="ECO:0000256" key="1">
    <source>
        <dbReference type="ARBA" id="ARBA00001947"/>
    </source>
</evidence>